<proteinExistence type="predicted"/>
<dbReference type="RefSeq" id="WP_165119438.1">
    <property type="nucleotide sequence ID" value="NZ_JAAKZG010000007.1"/>
</dbReference>
<name>A0A7C9V9C9_9HYPH</name>
<feature type="region of interest" description="Disordered" evidence="1">
    <location>
        <begin position="118"/>
        <end position="142"/>
    </location>
</feature>
<accession>A0A7C9V9C9</accession>
<dbReference type="Pfam" id="PF14832">
    <property type="entry name" value="Tautomerase_3"/>
    <property type="match status" value="1"/>
</dbReference>
<comment type="caution">
    <text evidence="3">The sequence shown here is derived from an EMBL/GenBank/DDBJ whole genome shotgun (WGS) entry which is preliminary data.</text>
</comment>
<dbReference type="AlphaFoldDB" id="A0A7C9V9C9"/>
<dbReference type="InterPro" id="IPR014347">
    <property type="entry name" value="Tautomerase/MIF_sf"/>
</dbReference>
<protein>
    <submittedName>
        <fullName evidence="3">4-oxalocrotonate tautomerase</fullName>
    </submittedName>
</protein>
<evidence type="ECO:0000256" key="1">
    <source>
        <dbReference type="SAM" id="MobiDB-lite"/>
    </source>
</evidence>
<organism evidence="3 4">
    <name type="scientific">Mesorhizobium zhangyense</name>
    <dbReference type="NCBI Taxonomy" id="1776730"/>
    <lineage>
        <taxon>Bacteria</taxon>
        <taxon>Pseudomonadati</taxon>
        <taxon>Pseudomonadota</taxon>
        <taxon>Alphaproteobacteria</taxon>
        <taxon>Hyphomicrobiales</taxon>
        <taxon>Phyllobacteriaceae</taxon>
        <taxon>Mesorhizobium</taxon>
    </lineage>
</organism>
<gene>
    <name evidence="3" type="ORF">G6N74_18590</name>
</gene>
<dbReference type="Gene3D" id="3.30.429.10">
    <property type="entry name" value="Macrophage Migration Inhibitory Factor"/>
    <property type="match status" value="1"/>
</dbReference>
<evidence type="ECO:0000313" key="4">
    <source>
        <dbReference type="Proteomes" id="UP000481252"/>
    </source>
</evidence>
<dbReference type="InterPro" id="IPR028116">
    <property type="entry name" value="Cis-CaaD-like"/>
</dbReference>
<feature type="domain" description="Tautomerase cis-CaaD-like" evidence="2">
    <location>
        <begin position="1"/>
        <end position="135"/>
    </location>
</feature>
<evidence type="ECO:0000313" key="3">
    <source>
        <dbReference type="EMBL" id="NGN43083.1"/>
    </source>
</evidence>
<feature type="compositionally biased region" description="Basic and acidic residues" evidence="1">
    <location>
        <begin position="119"/>
        <end position="132"/>
    </location>
</feature>
<reference evidence="3 4" key="1">
    <citation type="submission" date="2020-02" db="EMBL/GenBank/DDBJ databases">
        <title>Genome sequence of the type strain CGMCC 1.15528 of Mesorhizobium zhangyense.</title>
        <authorList>
            <person name="Gao J."/>
            <person name="Sun J."/>
        </authorList>
    </citation>
    <scope>NUCLEOTIDE SEQUENCE [LARGE SCALE GENOMIC DNA]</scope>
    <source>
        <strain evidence="3 4">CGMCC 1.15528</strain>
    </source>
</reference>
<dbReference type="Proteomes" id="UP000481252">
    <property type="component" value="Unassembled WGS sequence"/>
</dbReference>
<evidence type="ECO:0000259" key="2">
    <source>
        <dbReference type="Pfam" id="PF14832"/>
    </source>
</evidence>
<dbReference type="SUPFAM" id="SSF55331">
    <property type="entry name" value="Tautomerase/MIF"/>
    <property type="match status" value="1"/>
</dbReference>
<keyword evidence="4" id="KW-1185">Reference proteome</keyword>
<dbReference type="EMBL" id="JAAKZG010000007">
    <property type="protein sequence ID" value="NGN43083.1"/>
    <property type="molecule type" value="Genomic_DNA"/>
</dbReference>
<sequence length="142" mass="16683">MPLWKVYHPVGAYSQKDKKAISQSLSDLYGRMMPRFYVGVIFQEVNADNFYIGGEPNAQFVRIWVDHVARTFTSDAMKVGFFNRINEILAPWISQRGYDWEIHIDETPFDLWTIQGHFPPREGTEDEKRWMSENRASPRTHA</sequence>